<dbReference type="InterPro" id="IPR050987">
    <property type="entry name" value="AtrR-like"/>
</dbReference>
<dbReference type="GeneID" id="27355605"/>
<keyword evidence="5" id="KW-0539">Nucleus</keyword>
<dbReference type="AlphaFoldDB" id="A0A0D2C5P7"/>
<sequence length="772" mass="85794">MAPEKRTLPQVTTTEPSKKRAPYTPRACDTCRKRKGRCNGRRPCEYCLGRSFECHYTLNLDEHRNEQPQISGSNPQQAGSDPRENGSERLDSLGELVASMQGQLNALVAHMKMSGEMFSSDTTRRPRDVGVQRGLPSSEPPAMIGFSNNSTLSPTTDSGSNSRPSRRAMNVFCGPTSPEYSLNAAQRKMQYEAMSGVKPGQTIAPSIDDEQFDDEQDQQCSQASESPMYIQRPSEQTYQAALLRFRNMIPISEAVRLLRVYHNVIGELHPICDIEHLIKQTETYYKRSNSETSILASPNIPIDEDDLLMVNLAITIALSAESGTSLDAGKTIYDNCSEIIKSKLASPAADTKHVAIVLLVGVHHFFKAAIRLAWRMCGLAGRMAMELGLHNQEMSQHCLENDEQRTAVVNLSCSILVLDRQWSAAAGLPNNFQESDFDAAIVSAVQVPYVKSMMAFTLMSNKFNEPISRAAKGEVYTDDDSFEVTNFLIEQWRKRSFENHSFADPSMWETMPSTRPPSWTIILYLRANSVRGILLRPFFLSDSATDASKRHITPALDIITDSINILSVLDRTTNIYRTQHPFLQHFLAGACALLFLLLVHTAQNRAAISPNLPDDFLTKVNKNFWKALDLSQSYVGLSISSRKLYKRLATIKEPLLRVGFLSNDECPAHLVQPDMGAMQPITSSCPLGGQRQLVPEHLEPNGQQQGLRQAAHNSMEVQPITMAAAFSDIWNPMFGASPGDSAFNTNFEFSDYDWPSGELANCLLLDGSSSGF</sequence>
<dbReference type="HOGENOM" id="CLU_008828_3_0_1"/>
<evidence type="ECO:0000313" key="9">
    <source>
        <dbReference type="Proteomes" id="UP000053342"/>
    </source>
</evidence>
<feature type="compositionally biased region" description="Polar residues" evidence="6">
    <location>
        <begin position="67"/>
        <end position="79"/>
    </location>
</feature>
<dbReference type="CDD" id="cd12148">
    <property type="entry name" value="fungal_TF_MHR"/>
    <property type="match status" value="1"/>
</dbReference>
<evidence type="ECO:0000313" key="8">
    <source>
        <dbReference type="EMBL" id="KIW45117.1"/>
    </source>
</evidence>
<dbReference type="GO" id="GO:0003677">
    <property type="term" value="F:DNA binding"/>
    <property type="evidence" value="ECO:0007669"/>
    <property type="project" value="UniProtKB-KW"/>
</dbReference>
<dbReference type="RefSeq" id="XP_016265333.1">
    <property type="nucleotide sequence ID" value="XM_016404328.1"/>
</dbReference>
<protein>
    <recommendedName>
        <fullName evidence="7">Zn(2)-C6 fungal-type domain-containing protein</fullName>
    </recommendedName>
</protein>
<dbReference type="GO" id="GO:0006351">
    <property type="term" value="P:DNA-templated transcription"/>
    <property type="evidence" value="ECO:0007669"/>
    <property type="project" value="InterPro"/>
</dbReference>
<dbReference type="VEuPathDB" id="FungiDB:PV06_03531"/>
<dbReference type="Gene3D" id="4.10.240.10">
    <property type="entry name" value="Zn(2)-C6 fungal-type DNA-binding domain"/>
    <property type="match status" value="1"/>
</dbReference>
<feature type="compositionally biased region" description="Polar residues" evidence="6">
    <location>
        <begin position="146"/>
        <end position="163"/>
    </location>
</feature>
<gene>
    <name evidence="8" type="ORF">PV06_03531</name>
</gene>
<evidence type="ECO:0000256" key="6">
    <source>
        <dbReference type="SAM" id="MobiDB-lite"/>
    </source>
</evidence>
<proteinExistence type="predicted"/>
<evidence type="ECO:0000256" key="4">
    <source>
        <dbReference type="ARBA" id="ARBA00023163"/>
    </source>
</evidence>
<keyword evidence="1" id="KW-0479">Metal-binding</keyword>
<dbReference type="OrthoDB" id="2123952at2759"/>
<accession>A0A0D2C5P7</accession>
<feature type="region of interest" description="Disordered" evidence="6">
    <location>
        <begin position="1"/>
        <end position="26"/>
    </location>
</feature>
<keyword evidence="9" id="KW-1185">Reference proteome</keyword>
<dbReference type="GO" id="GO:0000981">
    <property type="term" value="F:DNA-binding transcription factor activity, RNA polymerase II-specific"/>
    <property type="evidence" value="ECO:0007669"/>
    <property type="project" value="InterPro"/>
</dbReference>
<dbReference type="PROSITE" id="PS00463">
    <property type="entry name" value="ZN2_CY6_FUNGAL_1"/>
    <property type="match status" value="1"/>
</dbReference>
<keyword evidence="3" id="KW-0238">DNA-binding</keyword>
<dbReference type="PANTHER" id="PTHR46910">
    <property type="entry name" value="TRANSCRIPTION FACTOR PDR1"/>
    <property type="match status" value="1"/>
</dbReference>
<name>A0A0D2C5P7_9EURO</name>
<feature type="region of interest" description="Disordered" evidence="6">
    <location>
        <begin position="118"/>
        <end position="167"/>
    </location>
</feature>
<evidence type="ECO:0000256" key="3">
    <source>
        <dbReference type="ARBA" id="ARBA00023125"/>
    </source>
</evidence>
<dbReference type="SUPFAM" id="SSF57701">
    <property type="entry name" value="Zn2/Cys6 DNA-binding domain"/>
    <property type="match status" value="1"/>
</dbReference>
<keyword evidence="4" id="KW-0804">Transcription</keyword>
<dbReference type="STRING" id="215243.A0A0D2C5P7"/>
<feature type="region of interest" description="Disordered" evidence="6">
    <location>
        <begin position="65"/>
        <end position="88"/>
    </location>
</feature>
<dbReference type="InterPro" id="IPR007219">
    <property type="entry name" value="XnlR_reg_dom"/>
</dbReference>
<dbReference type="InterPro" id="IPR001138">
    <property type="entry name" value="Zn2Cys6_DnaBD"/>
</dbReference>
<dbReference type="CDD" id="cd00067">
    <property type="entry name" value="GAL4"/>
    <property type="match status" value="1"/>
</dbReference>
<organism evidence="8 9">
    <name type="scientific">Exophiala oligosperma</name>
    <dbReference type="NCBI Taxonomy" id="215243"/>
    <lineage>
        <taxon>Eukaryota</taxon>
        <taxon>Fungi</taxon>
        <taxon>Dikarya</taxon>
        <taxon>Ascomycota</taxon>
        <taxon>Pezizomycotina</taxon>
        <taxon>Eurotiomycetes</taxon>
        <taxon>Chaetothyriomycetidae</taxon>
        <taxon>Chaetothyriales</taxon>
        <taxon>Herpotrichiellaceae</taxon>
        <taxon>Exophiala</taxon>
    </lineage>
</organism>
<feature type="region of interest" description="Disordered" evidence="6">
    <location>
        <begin position="194"/>
        <end position="228"/>
    </location>
</feature>
<keyword evidence="2" id="KW-0805">Transcription regulation</keyword>
<dbReference type="SMART" id="SM00906">
    <property type="entry name" value="Fungal_trans"/>
    <property type="match status" value="1"/>
</dbReference>
<feature type="domain" description="Zn(2)-C6 fungal-type" evidence="7">
    <location>
        <begin position="27"/>
        <end position="56"/>
    </location>
</feature>
<dbReference type="EMBL" id="KN847334">
    <property type="protein sequence ID" value="KIW45117.1"/>
    <property type="molecule type" value="Genomic_DNA"/>
</dbReference>
<dbReference type="SMART" id="SM00066">
    <property type="entry name" value="GAL4"/>
    <property type="match status" value="1"/>
</dbReference>
<dbReference type="PROSITE" id="PS50048">
    <property type="entry name" value="ZN2_CY6_FUNGAL_2"/>
    <property type="match status" value="1"/>
</dbReference>
<evidence type="ECO:0000256" key="5">
    <source>
        <dbReference type="ARBA" id="ARBA00023242"/>
    </source>
</evidence>
<evidence type="ECO:0000259" key="7">
    <source>
        <dbReference type="PROSITE" id="PS50048"/>
    </source>
</evidence>
<dbReference type="Proteomes" id="UP000053342">
    <property type="component" value="Unassembled WGS sequence"/>
</dbReference>
<evidence type="ECO:0000256" key="1">
    <source>
        <dbReference type="ARBA" id="ARBA00022723"/>
    </source>
</evidence>
<feature type="compositionally biased region" description="Acidic residues" evidence="6">
    <location>
        <begin position="207"/>
        <end position="217"/>
    </location>
</feature>
<dbReference type="InterPro" id="IPR036864">
    <property type="entry name" value="Zn2-C6_fun-type_DNA-bd_sf"/>
</dbReference>
<dbReference type="Pfam" id="PF00172">
    <property type="entry name" value="Zn_clus"/>
    <property type="match status" value="1"/>
</dbReference>
<dbReference type="Pfam" id="PF04082">
    <property type="entry name" value="Fungal_trans"/>
    <property type="match status" value="1"/>
</dbReference>
<reference evidence="8 9" key="1">
    <citation type="submission" date="2015-01" db="EMBL/GenBank/DDBJ databases">
        <title>The Genome Sequence of Exophiala oligosperma CBS72588.</title>
        <authorList>
            <consortium name="The Broad Institute Genomics Platform"/>
            <person name="Cuomo C."/>
            <person name="de Hoog S."/>
            <person name="Gorbushina A."/>
            <person name="Stielow B."/>
            <person name="Teixiera M."/>
            <person name="Abouelleil A."/>
            <person name="Chapman S.B."/>
            <person name="Priest M."/>
            <person name="Young S.K."/>
            <person name="Wortman J."/>
            <person name="Nusbaum C."/>
            <person name="Birren B."/>
        </authorList>
    </citation>
    <scope>NUCLEOTIDE SEQUENCE [LARGE SCALE GENOMIC DNA]</scope>
    <source>
        <strain evidence="8 9">CBS 72588</strain>
    </source>
</reference>
<evidence type="ECO:0000256" key="2">
    <source>
        <dbReference type="ARBA" id="ARBA00023015"/>
    </source>
</evidence>
<dbReference type="GO" id="GO:0008270">
    <property type="term" value="F:zinc ion binding"/>
    <property type="evidence" value="ECO:0007669"/>
    <property type="project" value="InterPro"/>
</dbReference>
<dbReference type="PANTHER" id="PTHR46910:SF13">
    <property type="entry name" value="SPECIFIC TRANSCRIPTION FACTOR, PUTATIVE (AFU_ORTHOLOGUE AFUA_4G06190)-RELATED"/>
    <property type="match status" value="1"/>
</dbReference>